<dbReference type="Gene3D" id="3.40.220.10">
    <property type="entry name" value="Leucine Aminopeptidase, subunit E, domain 1"/>
    <property type="match status" value="1"/>
</dbReference>
<evidence type="ECO:0000313" key="3">
    <source>
        <dbReference type="EMBL" id="CAF9936173.1"/>
    </source>
</evidence>
<dbReference type="InterPro" id="IPR043472">
    <property type="entry name" value="Macro_dom-like"/>
</dbReference>
<dbReference type="PROSITE" id="PS51154">
    <property type="entry name" value="MACRO"/>
    <property type="match status" value="1"/>
</dbReference>
<feature type="region of interest" description="Disordered" evidence="1">
    <location>
        <begin position="253"/>
        <end position="372"/>
    </location>
</feature>
<dbReference type="AlphaFoldDB" id="A0A8H3IWY8"/>
<evidence type="ECO:0000259" key="2">
    <source>
        <dbReference type="PROSITE" id="PS51154"/>
    </source>
</evidence>
<dbReference type="Proteomes" id="UP000664534">
    <property type="component" value="Unassembled WGS sequence"/>
</dbReference>
<dbReference type="Pfam" id="PF01661">
    <property type="entry name" value="Macro"/>
    <property type="match status" value="1"/>
</dbReference>
<accession>A0A8H3IWY8</accession>
<feature type="compositionally biased region" description="Basic and acidic residues" evidence="1">
    <location>
        <begin position="323"/>
        <end position="335"/>
    </location>
</feature>
<sequence length="372" mass="39790">MAPPIPLSQIPTLSDLYKNGTLQPSSLGPSSASLPTPSAALNAKISLIRTSITNLATTCIVNAANTSLLGGGGVDGAIHSAAGPSLLRECRLLDGCATGSAKITSAHALPSSYIIHAVGPIYNRHRKAADKLRSCYRTSLELALDVGRETGQDASIAFSCLSTGVYGYPSGEAAEVAGWEVRRFLEELEGDRGEDGDRAGGLGRVVFCIFEAKDERAYGEWLPYVYLRYHWAEKQRIRHANLSLLFSKIFPPTPEDLPPHEESAEAETPTAKPSTEEASAVSNDTSDEPQAKKLKTSVEDLGQDDWEAVEKPDEAASDEAVDVSEKGEKGEEVEAVKLGGSDGEEIEKPVEKQKDESKAGAVQPENILAKDW</sequence>
<feature type="compositionally biased region" description="Polar residues" evidence="1">
    <location>
        <begin position="271"/>
        <end position="284"/>
    </location>
</feature>
<comment type="caution">
    <text evidence="3">The sequence shown here is derived from an EMBL/GenBank/DDBJ whole genome shotgun (WGS) entry which is preliminary data.</text>
</comment>
<feature type="domain" description="Macro" evidence="2">
    <location>
        <begin position="32"/>
        <end position="226"/>
    </location>
</feature>
<dbReference type="InterPro" id="IPR002589">
    <property type="entry name" value="Macro_dom"/>
</dbReference>
<protein>
    <recommendedName>
        <fullName evidence="2">Macro domain-containing protein</fullName>
    </recommendedName>
</protein>
<proteinExistence type="predicted"/>
<dbReference type="OrthoDB" id="6077599at2759"/>
<dbReference type="PANTHER" id="PTHR11106:SF27">
    <property type="entry name" value="MACRO DOMAIN-CONTAINING PROTEIN"/>
    <property type="match status" value="1"/>
</dbReference>
<dbReference type="CDD" id="cd02908">
    <property type="entry name" value="Macro_OAADPr_deacetylase"/>
    <property type="match status" value="1"/>
</dbReference>
<keyword evidence="4" id="KW-1185">Reference proteome</keyword>
<evidence type="ECO:0000313" key="4">
    <source>
        <dbReference type="Proteomes" id="UP000664534"/>
    </source>
</evidence>
<name>A0A8H3IWY8_9LECA</name>
<dbReference type="SMART" id="SM00506">
    <property type="entry name" value="A1pp"/>
    <property type="match status" value="1"/>
</dbReference>
<dbReference type="SUPFAM" id="SSF52949">
    <property type="entry name" value="Macro domain-like"/>
    <property type="match status" value="1"/>
</dbReference>
<dbReference type="EMBL" id="CAJPDT010000089">
    <property type="protein sequence ID" value="CAF9936173.1"/>
    <property type="molecule type" value="Genomic_DNA"/>
</dbReference>
<organism evidence="3 4">
    <name type="scientific">Imshaugia aleurites</name>
    <dbReference type="NCBI Taxonomy" id="172621"/>
    <lineage>
        <taxon>Eukaryota</taxon>
        <taxon>Fungi</taxon>
        <taxon>Dikarya</taxon>
        <taxon>Ascomycota</taxon>
        <taxon>Pezizomycotina</taxon>
        <taxon>Lecanoromycetes</taxon>
        <taxon>OSLEUM clade</taxon>
        <taxon>Lecanoromycetidae</taxon>
        <taxon>Lecanorales</taxon>
        <taxon>Lecanorineae</taxon>
        <taxon>Parmeliaceae</taxon>
        <taxon>Imshaugia</taxon>
    </lineage>
</organism>
<gene>
    <name evidence="3" type="ORF">IMSHALPRED_010486</name>
</gene>
<reference evidence="3" key="1">
    <citation type="submission" date="2021-03" db="EMBL/GenBank/DDBJ databases">
        <authorList>
            <person name="Tagirdzhanova G."/>
        </authorList>
    </citation>
    <scope>NUCLEOTIDE SEQUENCE</scope>
</reference>
<dbReference type="PANTHER" id="PTHR11106">
    <property type="entry name" value="GANGLIOSIDE INDUCED DIFFERENTIATION ASSOCIATED PROTEIN 2-RELATED"/>
    <property type="match status" value="1"/>
</dbReference>
<feature type="compositionally biased region" description="Basic and acidic residues" evidence="1">
    <location>
        <begin position="346"/>
        <end position="358"/>
    </location>
</feature>
<evidence type="ECO:0000256" key="1">
    <source>
        <dbReference type="SAM" id="MobiDB-lite"/>
    </source>
</evidence>